<dbReference type="EMBL" id="JACJVO010000051">
    <property type="protein sequence ID" value="MBB6735566.1"/>
    <property type="molecule type" value="Genomic_DNA"/>
</dbReference>
<protein>
    <submittedName>
        <fullName evidence="2">Beta-galactosidase trimerization domain-containing protein</fullName>
    </submittedName>
</protein>
<dbReference type="PANTHER" id="PTHR36447">
    <property type="entry name" value="BETA-GALACTOSIDASE GANA"/>
    <property type="match status" value="1"/>
</dbReference>
<dbReference type="Pfam" id="PF08532">
    <property type="entry name" value="Glyco_hydro_42M"/>
    <property type="match status" value="1"/>
</dbReference>
<dbReference type="AlphaFoldDB" id="A0A7X0ST80"/>
<reference evidence="2 3" key="1">
    <citation type="submission" date="2020-08" db="EMBL/GenBank/DDBJ databases">
        <title>Cohnella phylogeny.</title>
        <authorList>
            <person name="Dunlap C."/>
        </authorList>
    </citation>
    <scope>NUCLEOTIDE SEQUENCE [LARGE SCALE GENOMIC DNA]</scope>
    <source>
        <strain evidence="2 3">CBP 2801</strain>
    </source>
</reference>
<dbReference type="InterPro" id="IPR003476">
    <property type="entry name" value="Glyco_hydro_42"/>
</dbReference>
<gene>
    <name evidence="2" type="ORF">H7C18_32115</name>
</gene>
<accession>A0A7X0ST80</accession>
<dbReference type="GO" id="GO:0005975">
    <property type="term" value="P:carbohydrate metabolic process"/>
    <property type="evidence" value="ECO:0007669"/>
    <property type="project" value="InterPro"/>
</dbReference>
<dbReference type="PANTHER" id="PTHR36447:SF1">
    <property type="entry name" value="BETA-GALACTOSIDASE GANA"/>
    <property type="match status" value="1"/>
</dbReference>
<sequence>MLLVPGHCVMDEASANSVRQFVEQGGTAIMTAYSAKVDEHNQVFRTTMPGRLSDVFGIRANAFERPVYHHTDSNEDGLQKQKLNLRREHPGIKFANHVVDIPIDYYEMVETSTAKVIAQFTNLQQELPAITVNSFGKGKAVYLAVPAHASLMQDLLRQIYVELEIRKGPETPSGVAARQVGKFTIYVNTTLPGST</sequence>
<evidence type="ECO:0000313" key="3">
    <source>
        <dbReference type="Proteomes" id="UP000564644"/>
    </source>
</evidence>
<evidence type="ECO:0000313" key="2">
    <source>
        <dbReference type="EMBL" id="MBB6735566.1"/>
    </source>
</evidence>
<dbReference type="Gene3D" id="3.40.50.880">
    <property type="match status" value="1"/>
</dbReference>
<dbReference type="SUPFAM" id="SSF52317">
    <property type="entry name" value="Class I glutamine amidotransferase-like"/>
    <property type="match status" value="1"/>
</dbReference>
<evidence type="ECO:0000259" key="1">
    <source>
        <dbReference type="Pfam" id="PF08532"/>
    </source>
</evidence>
<dbReference type="InterPro" id="IPR029062">
    <property type="entry name" value="Class_I_gatase-like"/>
</dbReference>
<organism evidence="2 3">
    <name type="scientific">Cohnella zeiphila</name>
    <dbReference type="NCBI Taxonomy" id="2761120"/>
    <lineage>
        <taxon>Bacteria</taxon>
        <taxon>Bacillati</taxon>
        <taxon>Bacillota</taxon>
        <taxon>Bacilli</taxon>
        <taxon>Bacillales</taxon>
        <taxon>Paenibacillaceae</taxon>
        <taxon>Cohnella</taxon>
    </lineage>
</organism>
<dbReference type="GO" id="GO:0004565">
    <property type="term" value="F:beta-galactosidase activity"/>
    <property type="evidence" value="ECO:0007669"/>
    <property type="project" value="InterPro"/>
</dbReference>
<dbReference type="Proteomes" id="UP000564644">
    <property type="component" value="Unassembled WGS sequence"/>
</dbReference>
<feature type="domain" description="Beta-galactosidase trimerisation" evidence="1">
    <location>
        <begin position="2"/>
        <end position="165"/>
    </location>
</feature>
<dbReference type="RefSeq" id="WP_185133218.1">
    <property type="nucleotide sequence ID" value="NZ_JACJVO010000051.1"/>
</dbReference>
<keyword evidence="3" id="KW-1185">Reference proteome</keyword>
<proteinExistence type="predicted"/>
<dbReference type="InterPro" id="IPR013738">
    <property type="entry name" value="Beta_galactosidase_Trimer"/>
</dbReference>
<dbReference type="CDD" id="cd03143">
    <property type="entry name" value="A4_beta-galactosidase_middle_domain"/>
    <property type="match status" value="1"/>
</dbReference>
<comment type="caution">
    <text evidence="2">The sequence shown here is derived from an EMBL/GenBank/DDBJ whole genome shotgun (WGS) entry which is preliminary data.</text>
</comment>
<name>A0A7X0ST80_9BACL</name>